<dbReference type="Gene3D" id="3.40.50.300">
    <property type="entry name" value="P-loop containing nucleotide triphosphate hydrolases"/>
    <property type="match status" value="1"/>
</dbReference>
<proteinExistence type="predicted"/>
<organism evidence="2 4">
    <name type="scientific">Rhynchospora pubera</name>
    <dbReference type="NCBI Taxonomy" id="906938"/>
    <lineage>
        <taxon>Eukaryota</taxon>
        <taxon>Viridiplantae</taxon>
        <taxon>Streptophyta</taxon>
        <taxon>Embryophyta</taxon>
        <taxon>Tracheophyta</taxon>
        <taxon>Spermatophyta</taxon>
        <taxon>Magnoliopsida</taxon>
        <taxon>Liliopsida</taxon>
        <taxon>Poales</taxon>
        <taxon>Cyperaceae</taxon>
        <taxon>Cyperoideae</taxon>
        <taxon>Rhynchosporeae</taxon>
        <taxon>Rhynchospora</taxon>
    </lineage>
</organism>
<evidence type="ECO:0000256" key="1">
    <source>
        <dbReference type="ARBA" id="ARBA00022741"/>
    </source>
</evidence>
<dbReference type="AlphaFoldDB" id="A0AAV8ENF1"/>
<protein>
    <submittedName>
        <fullName evidence="2">Ras-related small GTP-binding family protein</fullName>
    </submittedName>
</protein>
<dbReference type="Proteomes" id="UP001140206">
    <property type="component" value="Chromosome 2"/>
</dbReference>
<reference evidence="2" key="1">
    <citation type="submission" date="2022-08" db="EMBL/GenBank/DDBJ databases">
        <authorList>
            <person name="Marques A."/>
        </authorList>
    </citation>
    <scope>NUCLEOTIDE SEQUENCE</scope>
    <source>
        <strain evidence="2">RhyPub2mFocal</strain>
        <tissue evidence="2">Leaves</tissue>
    </source>
</reference>
<dbReference type="EMBL" id="JAMFTS010000002">
    <property type="protein sequence ID" value="KAJ4789610.1"/>
    <property type="molecule type" value="Genomic_DNA"/>
</dbReference>
<evidence type="ECO:0000313" key="4">
    <source>
        <dbReference type="Proteomes" id="UP001140206"/>
    </source>
</evidence>
<comment type="caution">
    <text evidence="2">The sequence shown here is derived from an EMBL/GenBank/DDBJ whole genome shotgun (WGS) entry which is preliminary data.</text>
</comment>
<dbReference type="InterPro" id="IPR001806">
    <property type="entry name" value="Small_GTPase"/>
</dbReference>
<dbReference type="SUPFAM" id="SSF52540">
    <property type="entry name" value="P-loop containing nucleoside triphosphate hydrolases"/>
    <property type="match status" value="1"/>
</dbReference>
<dbReference type="GO" id="GO:0005525">
    <property type="term" value="F:GTP binding"/>
    <property type="evidence" value="ECO:0007669"/>
    <property type="project" value="InterPro"/>
</dbReference>
<dbReference type="GO" id="GO:0003924">
    <property type="term" value="F:GTPase activity"/>
    <property type="evidence" value="ECO:0007669"/>
    <property type="project" value="InterPro"/>
</dbReference>
<dbReference type="PANTHER" id="PTHR47978">
    <property type="match status" value="1"/>
</dbReference>
<dbReference type="PRINTS" id="PR00449">
    <property type="entry name" value="RASTRNSFRMNG"/>
</dbReference>
<dbReference type="EMBL" id="JAMFTS010000003">
    <property type="protein sequence ID" value="KAJ4782713.1"/>
    <property type="molecule type" value="Genomic_DNA"/>
</dbReference>
<evidence type="ECO:0000313" key="2">
    <source>
        <dbReference type="EMBL" id="KAJ4782713.1"/>
    </source>
</evidence>
<gene>
    <name evidence="3" type="ORF">LUZ62_040856</name>
    <name evidence="2" type="ORF">LUZ62_066970</name>
</gene>
<keyword evidence="4" id="KW-1185">Reference proteome</keyword>
<keyword evidence="1" id="KW-0547">Nucleotide-binding</keyword>
<dbReference type="PROSITE" id="PS51419">
    <property type="entry name" value="RAB"/>
    <property type="match status" value="1"/>
</dbReference>
<evidence type="ECO:0000313" key="3">
    <source>
        <dbReference type="EMBL" id="KAJ4789610.1"/>
    </source>
</evidence>
<dbReference type="InterPro" id="IPR027417">
    <property type="entry name" value="P-loop_NTPase"/>
</dbReference>
<sequence length="276" mass="31356">MTFSKLFPSYKARIMTRLIVRAQPSVARSDIRFVRILVKNYVNIWLARVFSCGQPCRGRRITKGEDVPAIRDVGTAVEELDMNADALANLVPLKVTLLGDRQIGKTTFMNKYVGEEKKCNGMQLAGSNIKNKTLLVRDVRISFSIWDAAGNGRVQEIEEACKGSMATVLMFDLTRRSTLNNVKDWHQQAMKWNSTPVLILIGTKFDEFAKLPPQMQRMIVQQARTYAKAMKATLFFSSAKYDINVNRIFKLIAAKLFNLPWTVERNLNVGEPIVDF</sequence>
<accession>A0AAV8ENF1</accession>
<dbReference type="Pfam" id="PF00071">
    <property type="entry name" value="Ras"/>
    <property type="match status" value="1"/>
</dbReference>
<name>A0AAV8ENF1_9POAL</name>
<dbReference type="Proteomes" id="UP001140206">
    <property type="component" value="Chromosome 3"/>
</dbReference>
<dbReference type="SMART" id="SM00175">
    <property type="entry name" value="RAB"/>
    <property type="match status" value="1"/>
</dbReference>